<dbReference type="AlphaFoldDB" id="A0AA88X6X3"/>
<dbReference type="InterPro" id="IPR002885">
    <property type="entry name" value="PPR_rpt"/>
</dbReference>
<organism evidence="3 4">
    <name type="scientific">Escallonia herrerae</name>
    <dbReference type="NCBI Taxonomy" id="1293975"/>
    <lineage>
        <taxon>Eukaryota</taxon>
        <taxon>Viridiplantae</taxon>
        <taxon>Streptophyta</taxon>
        <taxon>Embryophyta</taxon>
        <taxon>Tracheophyta</taxon>
        <taxon>Spermatophyta</taxon>
        <taxon>Magnoliopsida</taxon>
        <taxon>eudicotyledons</taxon>
        <taxon>Gunneridae</taxon>
        <taxon>Pentapetalae</taxon>
        <taxon>asterids</taxon>
        <taxon>campanulids</taxon>
        <taxon>Escalloniales</taxon>
        <taxon>Escalloniaceae</taxon>
        <taxon>Escallonia</taxon>
    </lineage>
</organism>
<name>A0AA88X6X3_9ASTE</name>
<evidence type="ECO:0000313" key="3">
    <source>
        <dbReference type="EMBL" id="KAK3041032.1"/>
    </source>
</evidence>
<dbReference type="InterPro" id="IPR046960">
    <property type="entry name" value="PPR_At4g14850-like_plant"/>
</dbReference>
<accession>A0AA88X6X3</accession>
<dbReference type="NCBIfam" id="TIGR00756">
    <property type="entry name" value="PPR"/>
    <property type="match status" value="1"/>
</dbReference>
<evidence type="ECO:0008006" key="5">
    <source>
        <dbReference type="Google" id="ProtNLM"/>
    </source>
</evidence>
<dbReference type="GO" id="GO:0003723">
    <property type="term" value="F:RNA binding"/>
    <property type="evidence" value="ECO:0007669"/>
    <property type="project" value="InterPro"/>
</dbReference>
<dbReference type="GO" id="GO:0009451">
    <property type="term" value="P:RNA modification"/>
    <property type="evidence" value="ECO:0007669"/>
    <property type="project" value="InterPro"/>
</dbReference>
<reference evidence="3" key="1">
    <citation type="submission" date="2022-12" db="EMBL/GenBank/DDBJ databases">
        <title>Draft genome assemblies for two species of Escallonia (Escalloniales).</title>
        <authorList>
            <person name="Chanderbali A."/>
            <person name="Dervinis C."/>
            <person name="Anghel I."/>
            <person name="Soltis D."/>
            <person name="Soltis P."/>
            <person name="Zapata F."/>
        </authorList>
    </citation>
    <scope>NUCLEOTIDE SEQUENCE</scope>
    <source>
        <strain evidence="3">UCBG64.0493</strain>
        <tissue evidence="3">Leaf</tissue>
    </source>
</reference>
<dbReference type="EMBL" id="JAVXUP010000042">
    <property type="protein sequence ID" value="KAK3041032.1"/>
    <property type="molecule type" value="Genomic_DNA"/>
</dbReference>
<evidence type="ECO:0000256" key="2">
    <source>
        <dbReference type="PROSITE-ProRule" id="PRU00708"/>
    </source>
</evidence>
<keyword evidence="1" id="KW-0677">Repeat</keyword>
<gene>
    <name evidence="3" type="ORF">RJ639_026829</name>
</gene>
<keyword evidence="4" id="KW-1185">Reference proteome</keyword>
<comment type="caution">
    <text evidence="3">The sequence shown here is derived from an EMBL/GenBank/DDBJ whole genome shotgun (WGS) entry which is preliminary data.</text>
</comment>
<dbReference type="Gene3D" id="1.25.40.10">
    <property type="entry name" value="Tetratricopeptide repeat domain"/>
    <property type="match status" value="1"/>
</dbReference>
<evidence type="ECO:0000313" key="4">
    <source>
        <dbReference type="Proteomes" id="UP001188597"/>
    </source>
</evidence>
<protein>
    <recommendedName>
        <fullName evidence="5">Pentatricopeptide repeat-containing protein</fullName>
    </recommendedName>
</protein>
<dbReference type="Pfam" id="PF01535">
    <property type="entry name" value="PPR"/>
    <property type="match status" value="2"/>
</dbReference>
<sequence length="465" mass="52686">MLASKLTTLLHNPVTVKQAKQIHALILINGLNDLEQLLVHQILRYSRSYCWSTTQYLQLILHHMQNPDVFSGACTIRFLCRYGQFREAFAQYVQMQRSALFPSTFAVSSALKACAKTVDWVGGISIHAQVHKYGFWKNVYVQTALVDFYSKVGNMATAHRLFDEMVGKNVVSWNSVLSGYLKSGDLEMAQSVFDATPNKDVISWNSIVASPMTGISAPLILQISDLPLEIGGPRAKRAGLAEDLVPLLCIRLKRKELDDMSIFHIDMLLETHKLSYKVEKEEDQDFKWFKAEPDVIHISQSIYQLVGIIDDLMEDAHVVNLISLEREVAPLNSLNGEVGLRQEERPKKRAKHGAEGFRSKLCSRWWDNDQQWMFLRSQPEKAYESVLSTRLPILDDGVLRGRHGFAVDFSSTKVIFASDTGNKLVISKLVQNDRLDDIRSGIIKEVTLQKQLGFSAYLINCNYTC</sequence>
<dbReference type="PROSITE" id="PS51375">
    <property type="entry name" value="PPR"/>
    <property type="match status" value="1"/>
</dbReference>
<evidence type="ECO:0000256" key="1">
    <source>
        <dbReference type="ARBA" id="ARBA00022737"/>
    </source>
</evidence>
<dbReference type="PANTHER" id="PTHR47926">
    <property type="entry name" value="PENTATRICOPEPTIDE REPEAT-CONTAINING PROTEIN"/>
    <property type="match status" value="1"/>
</dbReference>
<proteinExistence type="predicted"/>
<feature type="repeat" description="PPR" evidence="2">
    <location>
        <begin position="169"/>
        <end position="203"/>
    </location>
</feature>
<dbReference type="Proteomes" id="UP001188597">
    <property type="component" value="Unassembled WGS sequence"/>
</dbReference>
<dbReference type="InterPro" id="IPR011990">
    <property type="entry name" value="TPR-like_helical_dom_sf"/>
</dbReference>